<evidence type="ECO:0000259" key="1">
    <source>
        <dbReference type="Pfam" id="PF03235"/>
    </source>
</evidence>
<accession>A0ABW4CMI1</accession>
<organism evidence="2 3">
    <name type="scientific">Lacticaseibacillus yichunensis</name>
    <dbReference type="NCBI Taxonomy" id="2486015"/>
    <lineage>
        <taxon>Bacteria</taxon>
        <taxon>Bacillati</taxon>
        <taxon>Bacillota</taxon>
        <taxon>Bacilli</taxon>
        <taxon>Lactobacillales</taxon>
        <taxon>Lactobacillaceae</taxon>
        <taxon>Lacticaseibacillus</taxon>
    </lineage>
</organism>
<dbReference type="Proteomes" id="UP001597192">
    <property type="component" value="Unassembled WGS sequence"/>
</dbReference>
<keyword evidence="3" id="KW-1185">Reference proteome</keyword>
<dbReference type="EMBL" id="JBHTOG010000003">
    <property type="protein sequence ID" value="MFD1431243.1"/>
    <property type="molecule type" value="Genomic_DNA"/>
</dbReference>
<protein>
    <submittedName>
        <fullName evidence="2">DUF262 domain-containing protein</fullName>
    </submittedName>
</protein>
<dbReference type="RefSeq" id="WP_125697278.1">
    <property type="nucleotide sequence ID" value="NZ_JBHTOG010000003.1"/>
</dbReference>
<name>A0ABW4CMI1_9LACO</name>
<reference evidence="3" key="1">
    <citation type="journal article" date="2019" name="Int. J. Syst. Evol. Microbiol.">
        <title>The Global Catalogue of Microorganisms (GCM) 10K type strain sequencing project: providing services to taxonomists for standard genome sequencing and annotation.</title>
        <authorList>
            <consortium name="The Broad Institute Genomics Platform"/>
            <consortium name="The Broad Institute Genome Sequencing Center for Infectious Disease"/>
            <person name="Wu L."/>
            <person name="Ma J."/>
        </authorList>
    </citation>
    <scope>NUCLEOTIDE SEQUENCE [LARGE SCALE GENOMIC DNA]</scope>
    <source>
        <strain evidence="3">CCM 8947</strain>
    </source>
</reference>
<proteinExistence type="predicted"/>
<dbReference type="Pfam" id="PF03235">
    <property type="entry name" value="GmrSD_N"/>
    <property type="match status" value="1"/>
</dbReference>
<feature type="domain" description="GmrSD restriction endonucleases N-terminal" evidence="1">
    <location>
        <begin position="27"/>
        <end position="223"/>
    </location>
</feature>
<gene>
    <name evidence="2" type="ORF">ACFQ47_00785</name>
</gene>
<evidence type="ECO:0000313" key="3">
    <source>
        <dbReference type="Proteomes" id="UP001597192"/>
    </source>
</evidence>
<comment type="caution">
    <text evidence="2">The sequence shown here is derived from an EMBL/GenBank/DDBJ whole genome shotgun (WGS) entry which is preliminary data.</text>
</comment>
<dbReference type="InterPro" id="IPR004919">
    <property type="entry name" value="GmrSD_N"/>
</dbReference>
<sequence length="386" mass="44338">MRLNERKLKTYNFDPTNSKMSRSIRDLNQYISDGVLSLPQYQRDISWNTKKMVALLNYQLFGKAPISPLSLNEILDKEAATPQISLIDRRPMTDDELARVKWSVIDGQQRLTTNYLAYTNAAGISNVVFDFGKATFVEAKIPTSNQIPAGILLNKNIEKLKKYLAGMPGYDPTRHYSYIIDIREKLSKYEYTLHIAEDMTQEEQLKWFEVLNNAGSRVSKLQLTFSRSKAYDFDIYTDYANKFKQLASDYGYGELFSPFSTSLSYPVALLNPAYEKSRATYHKMNYSPIPSDNKAGQLSKLDATQMRQLSDTTLNALKRVLDFLEDSGLQGHIKRMDYILYLTGYDVLVGVNNQNQVKLVDWVQNVDFTDKTSSERRKIFSDLLLL</sequence>
<evidence type="ECO:0000313" key="2">
    <source>
        <dbReference type="EMBL" id="MFD1431243.1"/>
    </source>
</evidence>